<evidence type="ECO:0000256" key="7">
    <source>
        <dbReference type="ARBA" id="ARBA00022777"/>
    </source>
</evidence>
<evidence type="ECO:0000256" key="8">
    <source>
        <dbReference type="ARBA" id="ARBA00022840"/>
    </source>
</evidence>
<evidence type="ECO:0000259" key="11">
    <source>
        <dbReference type="PROSITE" id="PS50109"/>
    </source>
</evidence>
<keyword evidence="13" id="KW-1185">Reference proteome</keyword>
<keyword evidence="8" id="KW-0067">ATP-binding</keyword>
<comment type="similarity">
    <text evidence="2">In the N-terminal section; belongs to the phytochrome family.</text>
</comment>
<evidence type="ECO:0000256" key="9">
    <source>
        <dbReference type="ARBA" id="ARBA00023012"/>
    </source>
</evidence>
<keyword evidence="7" id="KW-0418">Kinase</keyword>
<dbReference type="Pfam" id="PF02518">
    <property type="entry name" value="HATPase_c"/>
    <property type="match status" value="1"/>
</dbReference>
<dbReference type="InterPro" id="IPR036097">
    <property type="entry name" value="HisK_dim/P_sf"/>
</dbReference>
<dbReference type="Gene3D" id="3.30.565.10">
    <property type="entry name" value="Histidine kinase-like ATPase, C-terminal domain"/>
    <property type="match status" value="1"/>
</dbReference>
<dbReference type="SUPFAM" id="SSF55781">
    <property type="entry name" value="GAF domain-like"/>
    <property type="match status" value="4"/>
</dbReference>
<feature type="domain" description="Phytochrome chromophore attachment site" evidence="10">
    <location>
        <begin position="215"/>
        <end position="354"/>
    </location>
</feature>
<sequence length="1046" mass="118617">MITTEELTQIQQQKALLGVITRIRQSLELETIFQTTVTEICQLLQSDRAAIFRFYPELDWQGEFICEEIRSGVSSVLEKRVCDHCFGDQFAAHYEKGRIQAVADIQAAGLSDCHSQILAQFQVRANLVVPLLKGEKLWGLICIHQCDRPRDWEAREIEFIRHIAEHLSVALQQNDVLERVQGQARELAQVMEREKAARYHRLMSAIADKIRASLEIEQIFRTSTEEVRQVLQAERVAIYRFFPDWSGEFVAESKGEEWCSLVGGEQPIIADTHLQETQGGRYVHGETFAIDDIYLAGHQDCHIALLEQFQARAYVIVPILHGEQLWGLLAAYQNSGPRRWESHEVDLLAQIGRQLAIALQQAELLAKTRSQAQYLGQVAQRQKTLASISEKIRRSLDLQTIFNTATQEVRQVLQAERVVIYRFLPDWSGEFMAESKGEEWRTVVGKNCPIISDKHLRETQGGRYAAHETSTVTDIYEVGFSPCHLQMLEQLQARAYMIVPIFLGENLWGLLAAYQNSAPRYWQADEVELLTQIGSQLGMAIQQGQYLQQMQAQSAQLAIAAEQEKSLQRQKTTALIIGKIRQSLDLATICRTAAEEVKTILAVDRVVIYRFNEDWSGEFVFESVGEGWIHLMAEQWVYPKLRGNLSDCSLKNLAHLPKADTYLQDTQGGRFTPGSPMRMCDDIAQAGFSPCYLNVLHQMQAKAYVIVGIYQGEKLWGLLAVYQNSTPRTWDVAEGELLLQVSEQLGVALQQAELLATTRQQAQELAIALQELKTAQTQLIHNEKMAGLGQLVAGIAHEINNPVNFIYGNLTHVEDYAQDILGLLELYRDYYPNPHPDLIQHTDEIDLHFLEEDLPRTLDSMKIGAERIRQLVLSLRTFSRIDEAEKKPAKIHEGIDSTLLILQHRFKSSATSKTIEVVKDYDTLPLVECYPAQLNQVFMNLLSNSIDALEMKYHQSDLEDVPRLSIQTRLLDHQVEIRLGDNGVGIPEKVRSRIFDPFFTTKDPGKGTGLGLSISYQIIVEKHKGRIECHSQEGQGTEFVIVIPLG</sequence>
<evidence type="ECO:0000256" key="1">
    <source>
        <dbReference type="ARBA" id="ARBA00000085"/>
    </source>
</evidence>
<evidence type="ECO:0000256" key="6">
    <source>
        <dbReference type="ARBA" id="ARBA00022741"/>
    </source>
</evidence>
<keyword evidence="9" id="KW-0902">Two-component regulatory system</keyword>
<dbReference type="PRINTS" id="PR00344">
    <property type="entry name" value="BCTRLSENSOR"/>
</dbReference>
<organism evidence="12 13">
    <name type="scientific">Spirulina subsalsa FACHB-351</name>
    <dbReference type="NCBI Taxonomy" id="234711"/>
    <lineage>
        <taxon>Bacteria</taxon>
        <taxon>Bacillati</taxon>
        <taxon>Cyanobacteriota</taxon>
        <taxon>Cyanophyceae</taxon>
        <taxon>Spirulinales</taxon>
        <taxon>Spirulinaceae</taxon>
        <taxon>Spirulina</taxon>
    </lineage>
</organism>
<dbReference type="SUPFAM" id="SSF55874">
    <property type="entry name" value="ATPase domain of HSP90 chaperone/DNA topoisomerase II/histidine kinase"/>
    <property type="match status" value="1"/>
</dbReference>
<dbReference type="CDD" id="cd00082">
    <property type="entry name" value="HisKA"/>
    <property type="match status" value="1"/>
</dbReference>
<dbReference type="InterPro" id="IPR003018">
    <property type="entry name" value="GAF"/>
</dbReference>
<dbReference type="InterPro" id="IPR005467">
    <property type="entry name" value="His_kinase_dom"/>
</dbReference>
<feature type="domain" description="Phytochrome chromophore attachment site" evidence="10">
    <location>
        <begin position="28"/>
        <end position="166"/>
    </location>
</feature>
<dbReference type="Pfam" id="PF00512">
    <property type="entry name" value="HisKA"/>
    <property type="match status" value="1"/>
</dbReference>
<dbReference type="InterPro" id="IPR004358">
    <property type="entry name" value="Sig_transdc_His_kin-like_C"/>
</dbReference>
<dbReference type="Gene3D" id="3.30.450.40">
    <property type="match status" value="4"/>
</dbReference>
<evidence type="ECO:0000256" key="2">
    <source>
        <dbReference type="ARBA" id="ARBA00006402"/>
    </source>
</evidence>
<evidence type="ECO:0000313" key="12">
    <source>
        <dbReference type="EMBL" id="MCW6036234.1"/>
    </source>
</evidence>
<dbReference type="InterPro" id="IPR029016">
    <property type="entry name" value="GAF-like_dom_sf"/>
</dbReference>
<dbReference type="InterPro" id="IPR016132">
    <property type="entry name" value="Phyto_chromo_attachment"/>
</dbReference>
<dbReference type="PANTHER" id="PTHR43065">
    <property type="entry name" value="SENSOR HISTIDINE KINASE"/>
    <property type="match status" value="1"/>
</dbReference>
<dbReference type="InterPro" id="IPR003594">
    <property type="entry name" value="HATPase_dom"/>
</dbReference>
<keyword evidence="4" id="KW-0597">Phosphoprotein</keyword>
<dbReference type="Pfam" id="PF01590">
    <property type="entry name" value="GAF"/>
    <property type="match status" value="4"/>
</dbReference>
<dbReference type="EMBL" id="JAIHOM010000031">
    <property type="protein sequence ID" value="MCW6036234.1"/>
    <property type="molecule type" value="Genomic_DNA"/>
</dbReference>
<keyword evidence="5" id="KW-0808">Transferase</keyword>
<evidence type="ECO:0000256" key="5">
    <source>
        <dbReference type="ARBA" id="ARBA00022679"/>
    </source>
</evidence>
<reference evidence="12 13" key="1">
    <citation type="submission" date="2021-08" db="EMBL/GenBank/DDBJ databases">
        <title>Draft genome sequence of Spirulina subsalsa with high tolerance to salinity and hype-accumulation of phycocyanin.</title>
        <authorList>
            <person name="Pei H."/>
            <person name="Jiang L."/>
        </authorList>
    </citation>
    <scope>NUCLEOTIDE SEQUENCE [LARGE SCALE GENOMIC DNA]</scope>
    <source>
        <strain evidence="12 13">FACHB-351</strain>
    </source>
</reference>
<dbReference type="EC" id="2.7.13.3" evidence="3"/>
<protein>
    <recommendedName>
        <fullName evidence="3">histidine kinase</fullName>
        <ecNumber evidence="3">2.7.13.3</ecNumber>
    </recommendedName>
</protein>
<feature type="domain" description="Phytochrome chromophore attachment site" evidence="10">
    <location>
        <begin position="585"/>
        <end position="744"/>
    </location>
</feature>
<dbReference type="InterPro" id="IPR036890">
    <property type="entry name" value="HATPase_C_sf"/>
</dbReference>
<dbReference type="SMART" id="SM00388">
    <property type="entry name" value="HisKA"/>
    <property type="match status" value="1"/>
</dbReference>
<keyword evidence="6" id="KW-0547">Nucleotide-binding</keyword>
<dbReference type="SMART" id="SM00065">
    <property type="entry name" value="GAF"/>
    <property type="match status" value="4"/>
</dbReference>
<comment type="caution">
    <text evidence="12">The sequence shown here is derived from an EMBL/GenBank/DDBJ whole genome shotgun (WGS) entry which is preliminary data.</text>
</comment>
<dbReference type="SUPFAM" id="SSF47384">
    <property type="entry name" value="Homodimeric domain of signal transducing histidine kinase"/>
    <property type="match status" value="1"/>
</dbReference>
<dbReference type="SMART" id="SM00387">
    <property type="entry name" value="HATPase_c"/>
    <property type="match status" value="1"/>
</dbReference>
<evidence type="ECO:0000256" key="4">
    <source>
        <dbReference type="ARBA" id="ARBA00022553"/>
    </source>
</evidence>
<evidence type="ECO:0000259" key="10">
    <source>
        <dbReference type="PROSITE" id="PS50046"/>
    </source>
</evidence>
<dbReference type="RefSeq" id="WP_265263979.1">
    <property type="nucleotide sequence ID" value="NZ_JAIHOM010000031.1"/>
</dbReference>
<feature type="domain" description="Histidine kinase" evidence="11">
    <location>
        <begin position="794"/>
        <end position="1046"/>
    </location>
</feature>
<dbReference type="Gene3D" id="1.10.287.130">
    <property type="match status" value="1"/>
</dbReference>
<dbReference type="InterPro" id="IPR003661">
    <property type="entry name" value="HisK_dim/P_dom"/>
</dbReference>
<evidence type="ECO:0000256" key="3">
    <source>
        <dbReference type="ARBA" id="ARBA00012438"/>
    </source>
</evidence>
<dbReference type="PANTHER" id="PTHR43065:SF10">
    <property type="entry name" value="PEROXIDE STRESS-ACTIVATED HISTIDINE KINASE MAK3"/>
    <property type="match status" value="1"/>
</dbReference>
<evidence type="ECO:0000313" key="13">
    <source>
        <dbReference type="Proteomes" id="UP001526426"/>
    </source>
</evidence>
<gene>
    <name evidence="12" type="ORF">K4A83_08105</name>
</gene>
<dbReference type="PROSITE" id="PS50046">
    <property type="entry name" value="PHYTOCHROME_2"/>
    <property type="match status" value="4"/>
</dbReference>
<dbReference type="PROSITE" id="PS50109">
    <property type="entry name" value="HIS_KIN"/>
    <property type="match status" value="1"/>
</dbReference>
<proteinExistence type="inferred from homology"/>
<dbReference type="Proteomes" id="UP001526426">
    <property type="component" value="Unassembled WGS sequence"/>
</dbReference>
<comment type="catalytic activity">
    <reaction evidence="1">
        <text>ATP + protein L-histidine = ADP + protein N-phospho-L-histidine.</text>
        <dbReference type="EC" id="2.7.13.3"/>
    </reaction>
</comment>
<name>A0ABT3L563_9CYAN</name>
<accession>A0ABT3L563</accession>
<feature type="domain" description="Phytochrome chromophore attachment site" evidence="10">
    <location>
        <begin position="397"/>
        <end position="536"/>
    </location>
</feature>